<dbReference type="EMBL" id="JACXAF010000007">
    <property type="protein sequence ID" value="MBD1389106.1"/>
    <property type="molecule type" value="Genomic_DNA"/>
</dbReference>
<feature type="domain" description="CusB-like beta-barrel" evidence="4">
    <location>
        <begin position="197"/>
        <end position="268"/>
    </location>
</feature>
<feature type="signal peptide" evidence="2">
    <location>
        <begin position="1"/>
        <end position="22"/>
    </location>
</feature>
<reference evidence="6" key="1">
    <citation type="submission" date="2020-09" db="EMBL/GenBank/DDBJ databases">
        <title>A novel bacterium of genus Neiella, isolated from South China Sea.</title>
        <authorList>
            <person name="Huang H."/>
            <person name="Mo K."/>
            <person name="Hu Y."/>
        </authorList>
    </citation>
    <scope>NUCLEOTIDE SEQUENCE</scope>
    <source>
        <strain evidence="6">HB171785</strain>
    </source>
</reference>
<dbReference type="SUPFAM" id="SSF111369">
    <property type="entry name" value="HlyD-like secretion proteins"/>
    <property type="match status" value="1"/>
</dbReference>
<feature type="domain" description="Multidrug resistance protein MdtA-like barrel-sandwich hybrid" evidence="3">
    <location>
        <begin position="64"/>
        <end position="183"/>
    </location>
</feature>
<evidence type="ECO:0000313" key="6">
    <source>
        <dbReference type="EMBL" id="MBD1389106.1"/>
    </source>
</evidence>
<organism evidence="6 7">
    <name type="scientific">Neiella litorisoli</name>
    <dbReference type="NCBI Taxonomy" id="2771431"/>
    <lineage>
        <taxon>Bacteria</taxon>
        <taxon>Pseudomonadati</taxon>
        <taxon>Pseudomonadota</taxon>
        <taxon>Gammaproteobacteria</taxon>
        <taxon>Alteromonadales</taxon>
        <taxon>Echinimonadaceae</taxon>
        <taxon>Neiella</taxon>
    </lineage>
</organism>
<evidence type="ECO:0000259" key="4">
    <source>
        <dbReference type="Pfam" id="PF25954"/>
    </source>
</evidence>
<evidence type="ECO:0000313" key="7">
    <source>
        <dbReference type="Proteomes" id="UP000638014"/>
    </source>
</evidence>
<dbReference type="Pfam" id="PF25917">
    <property type="entry name" value="BSH_RND"/>
    <property type="match status" value="1"/>
</dbReference>
<dbReference type="Gene3D" id="2.40.420.20">
    <property type="match status" value="1"/>
</dbReference>
<feature type="domain" description="YknX-like C-terminal permuted SH3-like" evidence="5">
    <location>
        <begin position="275"/>
        <end position="343"/>
    </location>
</feature>
<dbReference type="InterPro" id="IPR058637">
    <property type="entry name" value="YknX-like_C"/>
</dbReference>
<dbReference type="RefSeq" id="WP_191144213.1">
    <property type="nucleotide sequence ID" value="NZ_JACXAF010000007.1"/>
</dbReference>
<evidence type="ECO:0000256" key="2">
    <source>
        <dbReference type="SAM" id="SignalP"/>
    </source>
</evidence>
<dbReference type="GO" id="GO:0015562">
    <property type="term" value="F:efflux transmembrane transporter activity"/>
    <property type="evidence" value="ECO:0007669"/>
    <property type="project" value="TreeGrafter"/>
</dbReference>
<dbReference type="InterPro" id="IPR006143">
    <property type="entry name" value="RND_pump_MFP"/>
</dbReference>
<dbReference type="Gene3D" id="2.40.30.170">
    <property type="match status" value="1"/>
</dbReference>
<dbReference type="Pfam" id="PF25954">
    <property type="entry name" value="Beta-barrel_RND_2"/>
    <property type="match status" value="1"/>
</dbReference>
<evidence type="ECO:0000259" key="3">
    <source>
        <dbReference type="Pfam" id="PF25917"/>
    </source>
</evidence>
<dbReference type="AlphaFoldDB" id="A0A8J6QQ50"/>
<dbReference type="Gene3D" id="2.40.50.100">
    <property type="match status" value="1"/>
</dbReference>
<proteinExistence type="inferred from homology"/>
<accession>A0A8J6QQ50</accession>
<dbReference type="GO" id="GO:1990281">
    <property type="term" value="C:efflux pump complex"/>
    <property type="evidence" value="ECO:0007669"/>
    <property type="project" value="TreeGrafter"/>
</dbReference>
<sequence length="349" mass="38118">MRMTALLCGVTLIATGSWFALSSDRAEASSQQSTPAVSVRVQTLDKASIAESIPLQGTVFSHHAVDITPEVDGRITAIKIESGQRVEQGQLLIQLDDRHQQADVSREQAKLQDDLRHQQQIRQLFTQQAVSETEVDRADAQVAIQQAELALAQAALADRAIRAPFAGTVGLVDLSLGQLVNSDSVLTTLDDTSVLKLNASVPAKYQHRIRMGSRFMLSTNKIHGHQVEAKLAYMDTRVRETTLNLRLQLVIDNANGYMLPGSFLTGNLPLAEEAVLSMPLQAVAYEGHQRFAYRLSGDHVEKVEIELGARNADEVEVIDGLKPGDAIVTEGLVKLNDGTRVRVIKQTNS</sequence>
<protein>
    <submittedName>
        <fullName evidence="6">Efflux RND transporter periplasmic adaptor subunit</fullName>
    </submittedName>
</protein>
<dbReference type="PANTHER" id="PTHR30469">
    <property type="entry name" value="MULTIDRUG RESISTANCE PROTEIN MDTA"/>
    <property type="match status" value="1"/>
</dbReference>
<dbReference type="NCBIfam" id="TIGR01730">
    <property type="entry name" value="RND_mfp"/>
    <property type="match status" value="1"/>
</dbReference>
<dbReference type="InterPro" id="IPR058792">
    <property type="entry name" value="Beta-barrel_RND_2"/>
</dbReference>
<dbReference type="PANTHER" id="PTHR30469:SF13">
    <property type="entry name" value="HAE1 FAMILY EFFLUX PUMP MFP COMPONENT"/>
    <property type="match status" value="1"/>
</dbReference>
<dbReference type="Proteomes" id="UP000638014">
    <property type="component" value="Unassembled WGS sequence"/>
</dbReference>
<feature type="chain" id="PRO_5035268730" evidence="2">
    <location>
        <begin position="23"/>
        <end position="349"/>
    </location>
</feature>
<dbReference type="Gene3D" id="1.10.287.470">
    <property type="entry name" value="Helix hairpin bin"/>
    <property type="match status" value="1"/>
</dbReference>
<comment type="caution">
    <text evidence="6">The sequence shown here is derived from an EMBL/GenBank/DDBJ whole genome shotgun (WGS) entry which is preliminary data.</text>
</comment>
<evidence type="ECO:0000256" key="1">
    <source>
        <dbReference type="ARBA" id="ARBA00009477"/>
    </source>
</evidence>
<name>A0A8J6QQ50_9GAMM</name>
<keyword evidence="2" id="KW-0732">Signal</keyword>
<dbReference type="InterPro" id="IPR058625">
    <property type="entry name" value="MdtA-like_BSH"/>
</dbReference>
<comment type="similarity">
    <text evidence="1">Belongs to the membrane fusion protein (MFP) (TC 8.A.1) family.</text>
</comment>
<dbReference type="Pfam" id="PF25989">
    <property type="entry name" value="YknX_C"/>
    <property type="match status" value="1"/>
</dbReference>
<gene>
    <name evidence="6" type="ORF">IC617_06660</name>
</gene>
<evidence type="ECO:0000259" key="5">
    <source>
        <dbReference type="Pfam" id="PF25989"/>
    </source>
</evidence>
<keyword evidence="7" id="KW-1185">Reference proteome</keyword>